<dbReference type="RefSeq" id="WP_239130617.1">
    <property type="nucleotide sequence ID" value="NZ_BOOK01000021.1"/>
</dbReference>
<dbReference type="EMBL" id="BOOK01000021">
    <property type="protein sequence ID" value="GII01100.1"/>
    <property type="molecule type" value="Genomic_DNA"/>
</dbReference>
<accession>A0A8J3SXF7</accession>
<feature type="region of interest" description="Disordered" evidence="4">
    <location>
        <begin position="188"/>
        <end position="236"/>
    </location>
</feature>
<dbReference type="InterPro" id="IPR051081">
    <property type="entry name" value="HTH_MetalResp_TranReg"/>
</dbReference>
<keyword evidence="3" id="KW-0804">Transcription</keyword>
<protein>
    <submittedName>
        <fullName evidence="6">Transcriptional regulator</fullName>
    </submittedName>
</protein>
<feature type="compositionally biased region" description="Low complexity" evidence="4">
    <location>
        <begin position="211"/>
        <end position="227"/>
    </location>
</feature>
<evidence type="ECO:0000256" key="3">
    <source>
        <dbReference type="ARBA" id="ARBA00023163"/>
    </source>
</evidence>
<dbReference type="InterPro" id="IPR036388">
    <property type="entry name" value="WH-like_DNA-bd_sf"/>
</dbReference>
<dbReference type="InterPro" id="IPR011991">
    <property type="entry name" value="ArsR-like_HTH"/>
</dbReference>
<reference evidence="6" key="1">
    <citation type="submission" date="2021-01" db="EMBL/GenBank/DDBJ databases">
        <title>Whole genome shotgun sequence of Planobispora takensis NBRC 109077.</title>
        <authorList>
            <person name="Komaki H."/>
            <person name="Tamura T."/>
        </authorList>
    </citation>
    <scope>NUCLEOTIDE SEQUENCE</scope>
    <source>
        <strain evidence="6">NBRC 109077</strain>
    </source>
</reference>
<dbReference type="CDD" id="cd00090">
    <property type="entry name" value="HTH_ARSR"/>
    <property type="match status" value="1"/>
</dbReference>
<evidence type="ECO:0000256" key="2">
    <source>
        <dbReference type="ARBA" id="ARBA00023125"/>
    </source>
</evidence>
<evidence type="ECO:0000256" key="4">
    <source>
        <dbReference type="SAM" id="MobiDB-lite"/>
    </source>
</evidence>
<organism evidence="6 7">
    <name type="scientific">Planobispora takensis</name>
    <dbReference type="NCBI Taxonomy" id="1367882"/>
    <lineage>
        <taxon>Bacteria</taxon>
        <taxon>Bacillati</taxon>
        <taxon>Actinomycetota</taxon>
        <taxon>Actinomycetes</taxon>
        <taxon>Streptosporangiales</taxon>
        <taxon>Streptosporangiaceae</taxon>
        <taxon>Planobispora</taxon>
    </lineage>
</organism>
<dbReference type="SMART" id="SM00418">
    <property type="entry name" value="HTH_ARSR"/>
    <property type="match status" value="1"/>
</dbReference>
<dbReference type="InterPro" id="IPR036390">
    <property type="entry name" value="WH_DNA-bd_sf"/>
</dbReference>
<keyword evidence="2" id="KW-0238">DNA-binding</keyword>
<proteinExistence type="predicted"/>
<gene>
    <name evidence="6" type="ORF">Pta02_31080</name>
</gene>
<dbReference type="PANTHER" id="PTHR33154">
    <property type="entry name" value="TRANSCRIPTIONAL REGULATOR, ARSR FAMILY"/>
    <property type="match status" value="1"/>
</dbReference>
<comment type="caution">
    <text evidence="6">The sequence shown here is derived from an EMBL/GenBank/DDBJ whole genome shotgun (WGS) entry which is preliminary data.</text>
</comment>
<name>A0A8J3SXF7_9ACTN</name>
<dbReference type="GO" id="GO:0003677">
    <property type="term" value="F:DNA binding"/>
    <property type="evidence" value="ECO:0007669"/>
    <property type="project" value="UniProtKB-KW"/>
</dbReference>
<evidence type="ECO:0000313" key="6">
    <source>
        <dbReference type="EMBL" id="GII01100.1"/>
    </source>
</evidence>
<keyword evidence="7" id="KW-1185">Reference proteome</keyword>
<sequence>MAEEKRREERELSDPRAMRALAHPARLAILNKIQTDGTSTATEVAEVVGVTPSAASYHLRMLAKYGFVEDAPPRGDGRERVWRRVRTSWTVSPDVDDQPEVRAAKNVLINLVRDEAAAEAKRALENFDREPQEWRDASTFARSVLFVDAAELKELIRRIDELIDPYRVSVRDRSQAPPGARIAEAQVSVFPRAERRPHGLPSEDHGEPSSAANTGNTGNTGNTANTADIRDGEGSL</sequence>
<evidence type="ECO:0000256" key="1">
    <source>
        <dbReference type="ARBA" id="ARBA00023015"/>
    </source>
</evidence>
<dbReference type="AlphaFoldDB" id="A0A8J3SXF7"/>
<dbReference type="SUPFAM" id="SSF46785">
    <property type="entry name" value="Winged helix' DNA-binding domain"/>
    <property type="match status" value="1"/>
</dbReference>
<dbReference type="InterPro" id="IPR001845">
    <property type="entry name" value="HTH_ArsR_DNA-bd_dom"/>
</dbReference>
<keyword evidence="1" id="KW-0805">Transcription regulation</keyword>
<dbReference type="PANTHER" id="PTHR33154:SF15">
    <property type="entry name" value="REGULATORY PROTEIN ARSR"/>
    <property type="match status" value="1"/>
</dbReference>
<dbReference type="Gene3D" id="1.10.10.10">
    <property type="entry name" value="Winged helix-like DNA-binding domain superfamily/Winged helix DNA-binding domain"/>
    <property type="match status" value="1"/>
</dbReference>
<evidence type="ECO:0000259" key="5">
    <source>
        <dbReference type="SMART" id="SM00418"/>
    </source>
</evidence>
<evidence type="ECO:0000313" key="7">
    <source>
        <dbReference type="Proteomes" id="UP000634476"/>
    </source>
</evidence>
<dbReference type="Pfam" id="PF12840">
    <property type="entry name" value="HTH_20"/>
    <property type="match status" value="1"/>
</dbReference>
<feature type="compositionally biased region" description="Basic and acidic residues" evidence="4">
    <location>
        <begin position="192"/>
        <end position="207"/>
    </location>
</feature>
<dbReference type="Proteomes" id="UP000634476">
    <property type="component" value="Unassembled WGS sequence"/>
</dbReference>
<feature type="domain" description="HTH arsR-type" evidence="5">
    <location>
        <begin position="16"/>
        <end position="110"/>
    </location>
</feature>
<dbReference type="GO" id="GO:0003700">
    <property type="term" value="F:DNA-binding transcription factor activity"/>
    <property type="evidence" value="ECO:0007669"/>
    <property type="project" value="InterPro"/>
</dbReference>